<dbReference type="Gene3D" id="1.10.8.790">
    <property type="entry name" value="RNA-dependent RNA polymerase, slab domain, helical subdomain-like"/>
    <property type="match status" value="1"/>
</dbReference>
<evidence type="ECO:0000313" key="2">
    <source>
        <dbReference type="Proteomes" id="UP000325672"/>
    </source>
</evidence>
<reference evidence="1 2" key="1">
    <citation type="submission" date="2019-04" db="EMBL/GenBank/DDBJ databases">
        <title>Friends and foes A comparative genomics study of 23 Aspergillus species from section Flavi.</title>
        <authorList>
            <consortium name="DOE Joint Genome Institute"/>
            <person name="Kjaerbolling I."/>
            <person name="Vesth T."/>
            <person name="Frisvad J.C."/>
            <person name="Nybo J.L."/>
            <person name="Theobald S."/>
            <person name="Kildgaard S."/>
            <person name="Isbrandt T."/>
            <person name="Kuo A."/>
            <person name="Sato A."/>
            <person name="Lyhne E.K."/>
            <person name="Kogle M.E."/>
            <person name="Wiebenga A."/>
            <person name="Kun R.S."/>
            <person name="Lubbers R.J."/>
            <person name="Makela M.R."/>
            <person name="Barry K."/>
            <person name="Chovatia M."/>
            <person name="Clum A."/>
            <person name="Daum C."/>
            <person name="Haridas S."/>
            <person name="He G."/>
            <person name="LaButti K."/>
            <person name="Lipzen A."/>
            <person name="Mondo S."/>
            <person name="Riley R."/>
            <person name="Salamov A."/>
            <person name="Simmons B.A."/>
            <person name="Magnuson J.K."/>
            <person name="Henrissat B."/>
            <person name="Mortensen U.H."/>
            <person name="Larsen T.O."/>
            <person name="Devries R.P."/>
            <person name="Grigoriev I.V."/>
            <person name="Machida M."/>
            <person name="Baker S.E."/>
            <person name="Andersen M.R."/>
        </authorList>
    </citation>
    <scope>NUCLEOTIDE SEQUENCE [LARGE SCALE GENOMIC DNA]</scope>
    <source>
        <strain evidence="1 2">CBS 117625</strain>
    </source>
</reference>
<organism evidence="1 2">
    <name type="scientific">Aspergillus pseudotamarii</name>
    <dbReference type="NCBI Taxonomy" id="132259"/>
    <lineage>
        <taxon>Eukaryota</taxon>
        <taxon>Fungi</taxon>
        <taxon>Dikarya</taxon>
        <taxon>Ascomycota</taxon>
        <taxon>Pezizomycotina</taxon>
        <taxon>Eurotiomycetes</taxon>
        <taxon>Eurotiomycetidae</taxon>
        <taxon>Eurotiales</taxon>
        <taxon>Aspergillaceae</taxon>
        <taxon>Aspergillus</taxon>
        <taxon>Aspergillus subgen. Circumdati</taxon>
    </lineage>
</organism>
<dbReference type="EMBL" id="ML743613">
    <property type="protein sequence ID" value="KAE8133687.1"/>
    <property type="molecule type" value="Genomic_DNA"/>
</dbReference>
<dbReference type="AlphaFoldDB" id="A0A5N6SIF3"/>
<gene>
    <name evidence="1" type="ORF">BDV38DRAFT_286586</name>
</gene>
<keyword evidence="2" id="KW-1185">Reference proteome</keyword>
<dbReference type="GeneID" id="43644914"/>
<dbReference type="Proteomes" id="UP000325672">
    <property type="component" value="Unassembled WGS sequence"/>
</dbReference>
<proteinExistence type="predicted"/>
<dbReference type="RefSeq" id="XP_031909750.1">
    <property type="nucleotide sequence ID" value="XM_032060704.1"/>
</dbReference>
<protein>
    <submittedName>
        <fullName evidence="1">Uncharacterized protein</fullName>
    </submittedName>
</protein>
<sequence>MLLGFRWNPHQSDKGVPLGLYLLYLSRGPITPRYSKPMGLQLNEALATPTSSTSCASHKEPWDSQSVEKILSDLIISSATDAVSTEASHLGNVEGKLFTDSPLHDQERYDDKVSFRALYELKRVSSMWNVSIGALVQGHEIPDDYILFRKWLTGHPMRDGQPLPAPPKKRAWDVAEGCWMEPESQQSVELSGSLLRAPCVQGHFILKLNPLKLEKGCRLYRRFGSDRFLTLTIPFLEKFCGCNRLREHIAEWLAGSQHRLLGRI</sequence>
<dbReference type="OrthoDB" id="10055769at2759"/>
<name>A0A5N6SIF3_ASPPS</name>
<evidence type="ECO:0000313" key="1">
    <source>
        <dbReference type="EMBL" id="KAE8133687.1"/>
    </source>
</evidence>
<accession>A0A5N6SIF3</accession>